<dbReference type="eggNOG" id="ENOG5031EF2">
    <property type="taxonomic scope" value="Bacteria"/>
</dbReference>
<reference evidence="6 7" key="1">
    <citation type="journal article" date="2012" name="J. Bacteriol.">
        <title>Complete Genome Sequence of the BTEX-Degrading Bacterium Pseudoxanthomonas spadix BD-a59.</title>
        <authorList>
            <person name="Lee S.H."/>
            <person name="Jin H.M."/>
            <person name="Lee H.J."/>
            <person name="Kim J.M."/>
            <person name="Jeon C.O."/>
        </authorList>
    </citation>
    <scope>NUCLEOTIDE SEQUENCE [LARGE SCALE GENOMIC DNA]</scope>
    <source>
        <strain evidence="6 7">BD-a59</strain>
    </source>
</reference>
<keyword evidence="4" id="KW-0653">Protein transport</keyword>
<dbReference type="OrthoDB" id="5985410at2"/>
<evidence type="ECO:0000256" key="1">
    <source>
        <dbReference type="ARBA" id="ARBA00011245"/>
    </source>
</evidence>
<evidence type="ECO:0000256" key="5">
    <source>
        <dbReference type="SAM" id="SignalP"/>
    </source>
</evidence>
<keyword evidence="7" id="KW-1185">Reference proteome</keyword>
<accession>G7UNC0</accession>
<feature type="chain" id="PRO_5003504165" description="DUF3261 domain-containing protein" evidence="5">
    <location>
        <begin position="21"/>
        <end position="207"/>
    </location>
</feature>
<comment type="subunit">
    <text evidence="1">Monomer.</text>
</comment>
<evidence type="ECO:0000256" key="2">
    <source>
        <dbReference type="ARBA" id="ARBA00022448"/>
    </source>
</evidence>
<dbReference type="Proteomes" id="UP000005870">
    <property type="component" value="Chromosome"/>
</dbReference>
<sequence length="207" mass="22477">MHRTCLPLLTCLLLSACQGASDPPSRPAGAAAAAAPTPAQRVTASMQAFQDARSFHAQMTLEGAHQSTTVLDFVAPDRYRVQMPIGTQVIIGNVLYLQSQGRTRKMPLPEGAVAQWRDPMRLQAGQANLQVSAQGRTVVEGIQAEQFLVRNGAGQQPVQFLYWIGPDGLPLQLRHQGVSQGQPYTMTVRYSRFNDPAIVIDTPIASE</sequence>
<organism evidence="6 7">
    <name type="scientific">Pseudoxanthomonas spadix (strain BD-a59)</name>
    <dbReference type="NCBI Taxonomy" id="1045855"/>
    <lineage>
        <taxon>Bacteria</taxon>
        <taxon>Pseudomonadati</taxon>
        <taxon>Pseudomonadota</taxon>
        <taxon>Gammaproteobacteria</taxon>
        <taxon>Lysobacterales</taxon>
        <taxon>Lysobacteraceae</taxon>
        <taxon>Pseudoxanthomonas</taxon>
    </lineage>
</organism>
<keyword evidence="3 5" id="KW-0732">Signal</keyword>
<protein>
    <recommendedName>
        <fullName evidence="8">DUF3261 domain-containing protein</fullName>
    </recommendedName>
</protein>
<dbReference type="Gene3D" id="2.50.20.20">
    <property type="match status" value="1"/>
</dbReference>
<dbReference type="RefSeq" id="WP_014159529.1">
    <property type="nucleotide sequence ID" value="NC_016147.2"/>
</dbReference>
<name>G7UNC0_PSEUP</name>
<dbReference type="AlphaFoldDB" id="G7UNC0"/>
<dbReference type="HOGENOM" id="CLU_1325432_0_0_6"/>
<proteinExistence type="predicted"/>
<dbReference type="GO" id="GO:0015031">
    <property type="term" value="P:protein transport"/>
    <property type="evidence" value="ECO:0007669"/>
    <property type="project" value="UniProtKB-KW"/>
</dbReference>
<dbReference type="EMBL" id="CP003093">
    <property type="protein sequence ID" value="AER55351.1"/>
    <property type="molecule type" value="Genomic_DNA"/>
</dbReference>
<dbReference type="PROSITE" id="PS51257">
    <property type="entry name" value="PROKAR_LIPOPROTEIN"/>
    <property type="match status" value="1"/>
</dbReference>
<dbReference type="KEGG" id="psd:DSC_03490"/>
<dbReference type="SUPFAM" id="SSF89392">
    <property type="entry name" value="Prokaryotic lipoproteins and lipoprotein localization factors"/>
    <property type="match status" value="1"/>
</dbReference>
<evidence type="ECO:0008006" key="8">
    <source>
        <dbReference type="Google" id="ProtNLM"/>
    </source>
</evidence>
<evidence type="ECO:0000313" key="6">
    <source>
        <dbReference type="EMBL" id="AER55351.1"/>
    </source>
</evidence>
<evidence type="ECO:0000313" key="7">
    <source>
        <dbReference type="Proteomes" id="UP000005870"/>
    </source>
</evidence>
<evidence type="ECO:0000256" key="4">
    <source>
        <dbReference type="ARBA" id="ARBA00022927"/>
    </source>
</evidence>
<evidence type="ECO:0000256" key="3">
    <source>
        <dbReference type="ARBA" id="ARBA00022729"/>
    </source>
</evidence>
<gene>
    <name evidence="6" type="ordered locus">DSC_03490</name>
</gene>
<keyword evidence="2" id="KW-0813">Transport</keyword>
<dbReference type="InterPro" id="IPR029046">
    <property type="entry name" value="LolA/LolB/LppX"/>
</dbReference>
<feature type="signal peptide" evidence="5">
    <location>
        <begin position="1"/>
        <end position="20"/>
    </location>
</feature>